<protein>
    <submittedName>
        <fullName evidence="1">Uncharacterized protein</fullName>
    </submittedName>
</protein>
<comment type="caution">
    <text evidence="1">The sequence shown here is derived from an EMBL/GenBank/DDBJ whole genome shotgun (WGS) entry which is preliminary data.</text>
</comment>
<dbReference type="EMBL" id="JADBGF010000001">
    <property type="protein sequence ID" value="MBE1596089.1"/>
    <property type="molecule type" value="Genomic_DNA"/>
</dbReference>
<evidence type="ECO:0000313" key="2">
    <source>
        <dbReference type="Proteomes" id="UP000629287"/>
    </source>
</evidence>
<reference evidence="1 2" key="1">
    <citation type="submission" date="2020-10" db="EMBL/GenBank/DDBJ databases">
        <title>Sequencing the genomes of 1000 actinobacteria strains.</title>
        <authorList>
            <person name="Klenk H.-P."/>
        </authorList>
    </citation>
    <scope>NUCLEOTIDE SEQUENCE [LARGE SCALE GENOMIC DNA]</scope>
    <source>
        <strain evidence="1 2">DSM 41803</strain>
    </source>
</reference>
<sequence length="31" mass="3898">MLRRHPWDLLPEPERMFAYWRERARGGRGRT</sequence>
<name>A0A8I0TPY2_9ACTN</name>
<dbReference type="AlphaFoldDB" id="A0A8I0TPY2"/>
<dbReference type="Proteomes" id="UP000629287">
    <property type="component" value="Unassembled WGS sequence"/>
</dbReference>
<gene>
    <name evidence="1" type="ORF">H4687_002218</name>
</gene>
<proteinExistence type="predicted"/>
<keyword evidence="2" id="KW-1185">Reference proteome</keyword>
<organism evidence="1 2">
    <name type="scientific">Streptomyces stelliscabiei</name>
    <dbReference type="NCBI Taxonomy" id="146820"/>
    <lineage>
        <taxon>Bacteria</taxon>
        <taxon>Bacillati</taxon>
        <taxon>Actinomycetota</taxon>
        <taxon>Actinomycetes</taxon>
        <taxon>Kitasatosporales</taxon>
        <taxon>Streptomycetaceae</taxon>
        <taxon>Streptomyces</taxon>
    </lineage>
</organism>
<evidence type="ECO:0000313" key="1">
    <source>
        <dbReference type="EMBL" id="MBE1596089.1"/>
    </source>
</evidence>
<accession>A0A8I0TPY2</accession>